<dbReference type="GeneID" id="68841084"/>
<evidence type="ECO:0000313" key="5">
    <source>
        <dbReference type="Proteomes" id="UP000178776"/>
    </source>
</evidence>
<evidence type="ECO:0000313" key="3">
    <source>
        <dbReference type="EMBL" id="AOZ49885.1"/>
    </source>
</evidence>
<dbReference type="EMBL" id="JBDOJC010000001">
    <property type="protein sequence ID" value="MEO2218572.1"/>
    <property type="molecule type" value="Genomic_DNA"/>
</dbReference>
<protein>
    <recommendedName>
        <fullName evidence="7">Toxin co-regulated pilus biosynthesis protein Q C-terminal domain-containing protein</fullName>
    </recommendedName>
</protein>
<organism evidence="3 5">
    <name type="scientific">Chromobacterium vaccinii</name>
    <dbReference type="NCBI Taxonomy" id="1108595"/>
    <lineage>
        <taxon>Bacteria</taxon>
        <taxon>Pseudomonadati</taxon>
        <taxon>Pseudomonadota</taxon>
        <taxon>Betaproteobacteria</taxon>
        <taxon>Neisseriales</taxon>
        <taxon>Chromobacteriaceae</taxon>
        <taxon>Chromobacterium</taxon>
    </lineage>
</organism>
<evidence type="ECO:0000313" key="4">
    <source>
        <dbReference type="EMBL" id="MEO2218572.1"/>
    </source>
</evidence>
<evidence type="ECO:0000256" key="2">
    <source>
        <dbReference type="SAM" id="SignalP"/>
    </source>
</evidence>
<evidence type="ECO:0008006" key="7">
    <source>
        <dbReference type="Google" id="ProtNLM"/>
    </source>
</evidence>
<dbReference type="RefSeq" id="WP_046155664.1">
    <property type="nucleotide sequence ID" value="NZ_CP017707.1"/>
</dbReference>
<feature type="chain" id="PRO_5009443142" description="Toxin co-regulated pilus biosynthesis protein Q C-terminal domain-containing protein" evidence="2">
    <location>
        <begin position="22"/>
        <end position="210"/>
    </location>
</feature>
<dbReference type="Proteomes" id="UP000178776">
    <property type="component" value="Chromosome"/>
</dbReference>
<reference evidence="4 6" key="2">
    <citation type="submission" date="2024-05" db="EMBL/GenBank/DDBJ databases">
        <authorList>
            <person name="De Oliveira J.P."/>
            <person name="Noriler S.A."/>
            <person name="De Oliveira A.G."/>
            <person name="Sipoli D.S."/>
        </authorList>
    </citation>
    <scope>NUCLEOTIDE SEQUENCE [LARGE SCALE GENOMIC DNA]</scope>
    <source>
        <strain evidence="4 6">LABIM189</strain>
    </source>
</reference>
<reference evidence="3 5" key="1">
    <citation type="submission" date="2016-10" db="EMBL/GenBank/DDBJ databases">
        <title>Chromobacterium muskegensis sp. nov., an insecticidal bacterium isolated from Sphagnum bogs.</title>
        <authorList>
            <person name="Sparks M.E."/>
            <person name="Blackburn M.B."/>
            <person name="Gundersen-Rindal D.E."/>
            <person name="Mitchell A."/>
            <person name="Farrar R."/>
            <person name="Kuhar D."/>
        </authorList>
    </citation>
    <scope>NUCLEOTIDE SEQUENCE [LARGE SCALE GENOMIC DNA]</scope>
    <source>
        <strain evidence="3 5">21-1</strain>
    </source>
</reference>
<feature type="compositionally biased region" description="Polar residues" evidence="1">
    <location>
        <begin position="46"/>
        <end position="66"/>
    </location>
</feature>
<dbReference type="Proteomes" id="UP001455709">
    <property type="component" value="Unassembled WGS sequence"/>
</dbReference>
<name>A0A1D9LF99_9NEIS</name>
<gene>
    <name evidence="4" type="ORF">ABGV49_16045</name>
    <name evidence="3" type="ORF">BKX93_07645</name>
</gene>
<dbReference type="EMBL" id="CP017707">
    <property type="protein sequence ID" value="AOZ49885.1"/>
    <property type="molecule type" value="Genomic_DNA"/>
</dbReference>
<feature type="signal peptide" evidence="2">
    <location>
        <begin position="1"/>
        <end position="21"/>
    </location>
</feature>
<keyword evidence="6" id="KW-1185">Reference proteome</keyword>
<sequence length="210" mass="23269">MRRFAAACLAFSALSCSQAQAFDLGSVLNSVNQAVDTVKSVGGAIGSNQTGDQSTTPRLRLSQPSPVASPLPAKLDEYRHSYKELDEQTVFLSRPNLNNDGSIRVVKSELLRGQVYKDLYEHPDTQSTMQVWAAYQSQLRQNGYALDFVCDKPCSNDPSLWQTAQNSSFIVYHKTDRYLVAHKDDTWVSVAVGEISSHPLSSVNVVIRQR</sequence>
<dbReference type="PROSITE" id="PS51257">
    <property type="entry name" value="PROKAR_LIPOPROTEIN"/>
    <property type="match status" value="1"/>
</dbReference>
<evidence type="ECO:0000313" key="6">
    <source>
        <dbReference type="Proteomes" id="UP001455709"/>
    </source>
</evidence>
<accession>A0A1D9LF99</accession>
<dbReference type="KEGG" id="cvc:BKX93_07645"/>
<dbReference type="AlphaFoldDB" id="A0A1D9LF99"/>
<proteinExistence type="predicted"/>
<feature type="region of interest" description="Disordered" evidence="1">
    <location>
        <begin position="42"/>
        <end position="70"/>
    </location>
</feature>
<evidence type="ECO:0000256" key="1">
    <source>
        <dbReference type="SAM" id="MobiDB-lite"/>
    </source>
</evidence>
<keyword evidence="2" id="KW-0732">Signal</keyword>
<dbReference type="STRING" id="1108595.BKX93_07645"/>